<dbReference type="AlphaFoldDB" id="A0A2W5STL4"/>
<dbReference type="Proteomes" id="UP000249432">
    <property type="component" value="Unassembled WGS sequence"/>
</dbReference>
<sequence>MVHFFSSTTRPKMNLAPVVIVGLGRFGSAMARELTDHGVEVMGIDSRQRMVQNAADIVTNTAVADSTDIEALRQLGVDQVGRAVVAIGSNLEASILTASNLMELGVKDVWAKADSKAHGRILTQLGVHHVVRPEADTGRRVAHMLGGHIQEFVQFDKGYSMIMTKPNKVLLRDPLDNRRLWEDYKVHVVSVRSDGGQWVPATDGRDFESTDALILAGSPERIETFARK</sequence>
<protein>
    <submittedName>
        <fullName evidence="2">TrkA family potassium uptake protein</fullName>
    </submittedName>
</protein>
<dbReference type="PANTHER" id="PTHR43833">
    <property type="entry name" value="POTASSIUM CHANNEL PROTEIN 2-RELATED-RELATED"/>
    <property type="match status" value="1"/>
</dbReference>
<feature type="domain" description="RCK N-terminal" evidence="1">
    <location>
        <begin position="15"/>
        <end position="131"/>
    </location>
</feature>
<dbReference type="RefSeq" id="WP_012731526.1">
    <property type="nucleotide sequence ID" value="NZ_CAKZHK010000002.1"/>
</dbReference>
<dbReference type="InterPro" id="IPR050721">
    <property type="entry name" value="Trk_Ktr_HKT_K-transport"/>
</dbReference>
<dbReference type="Pfam" id="PF02254">
    <property type="entry name" value="TrkA_N"/>
    <property type="match status" value="1"/>
</dbReference>
<evidence type="ECO:0000259" key="1">
    <source>
        <dbReference type="PROSITE" id="PS51201"/>
    </source>
</evidence>
<dbReference type="PANTHER" id="PTHR43833:SF7">
    <property type="entry name" value="KTR SYSTEM POTASSIUM UPTAKE PROTEIN C"/>
    <property type="match status" value="1"/>
</dbReference>
<evidence type="ECO:0000313" key="3">
    <source>
        <dbReference type="Proteomes" id="UP000249432"/>
    </source>
</evidence>
<dbReference type="InterPro" id="IPR036291">
    <property type="entry name" value="NAD(P)-bd_dom_sf"/>
</dbReference>
<dbReference type="SUPFAM" id="SSF51735">
    <property type="entry name" value="NAD(P)-binding Rossmann-fold domains"/>
    <property type="match status" value="1"/>
</dbReference>
<reference evidence="2 3" key="1">
    <citation type="submission" date="2017-08" db="EMBL/GenBank/DDBJ databases">
        <title>Infants hospitalized years apart are colonized by the same room-sourced microbial strains.</title>
        <authorList>
            <person name="Brooks B."/>
            <person name="Olm M.R."/>
            <person name="Firek B.A."/>
            <person name="Baker R."/>
            <person name="Thomas B.C."/>
            <person name="Morowitz M.J."/>
            <person name="Banfield J.F."/>
        </authorList>
    </citation>
    <scope>NUCLEOTIDE SEQUENCE [LARGE SCALE GENOMIC DNA]</scope>
    <source>
        <strain evidence="2">S2_003_000_R1_3</strain>
    </source>
</reference>
<organism evidence="2 3">
    <name type="scientific">Corynebacterium kroppenstedtii</name>
    <dbReference type="NCBI Taxonomy" id="161879"/>
    <lineage>
        <taxon>Bacteria</taxon>
        <taxon>Bacillati</taxon>
        <taxon>Actinomycetota</taxon>
        <taxon>Actinomycetes</taxon>
        <taxon>Mycobacteriales</taxon>
        <taxon>Corynebacteriaceae</taxon>
        <taxon>Corynebacterium</taxon>
    </lineage>
</organism>
<dbReference type="SUPFAM" id="SSF116726">
    <property type="entry name" value="TrkA C-terminal domain-like"/>
    <property type="match status" value="1"/>
</dbReference>
<dbReference type="InterPro" id="IPR003148">
    <property type="entry name" value="RCK_N"/>
</dbReference>
<proteinExistence type="predicted"/>
<name>A0A2W5STL4_9CORY</name>
<dbReference type="InterPro" id="IPR036721">
    <property type="entry name" value="RCK_C_sf"/>
</dbReference>
<dbReference type="OMA" id="AIVANCT"/>
<accession>A0A2W5STL4</accession>
<dbReference type="PROSITE" id="PS51201">
    <property type="entry name" value="RCK_N"/>
    <property type="match status" value="1"/>
</dbReference>
<dbReference type="Gene3D" id="3.40.50.720">
    <property type="entry name" value="NAD(P)-binding Rossmann-like Domain"/>
    <property type="match status" value="1"/>
</dbReference>
<evidence type="ECO:0000313" key="2">
    <source>
        <dbReference type="EMBL" id="PZR04987.1"/>
    </source>
</evidence>
<dbReference type="GO" id="GO:0006813">
    <property type="term" value="P:potassium ion transport"/>
    <property type="evidence" value="ECO:0007669"/>
    <property type="project" value="InterPro"/>
</dbReference>
<dbReference type="Gene3D" id="3.30.70.1450">
    <property type="entry name" value="Regulator of K+ conductance, C-terminal domain"/>
    <property type="match status" value="1"/>
</dbReference>
<gene>
    <name evidence="2" type="ORF">DI525_05595</name>
</gene>
<comment type="caution">
    <text evidence="2">The sequence shown here is derived from an EMBL/GenBank/DDBJ whole genome shotgun (WGS) entry which is preliminary data.</text>
</comment>
<dbReference type="EMBL" id="QFRA01000010">
    <property type="protein sequence ID" value="PZR04987.1"/>
    <property type="molecule type" value="Genomic_DNA"/>
</dbReference>